<dbReference type="HOGENOM" id="CLU_074778_0_0_6"/>
<dbReference type="AlphaFoldDB" id="C5BSL4"/>
<dbReference type="SUPFAM" id="SSF53335">
    <property type="entry name" value="S-adenosyl-L-methionine-dependent methyltransferases"/>
    <property type="match status" value="1"/>
</dbReference>
<keyword evidence="2" id="KW-1185">Reference proteome</keyword>
<accession>C5BSL4</accession>
<protein>
    <recommendedName>
        <fullName evidence="3">Methyltransferase</fullName>
    </recommendedName>
</protein>
<dbReference type="EMBL" id="CP001614">
    <property type="protein sequence ID" value="ACR13417.1"/>
    <property type="molecule type" value="Genomic_DNA"/>
</dbReference>
<dbReference type="Proteomes" id="UP000009080">
    <property type="component" value="Chromosome"/>
</dbReference>
<dbReference type="InterPro" id="IPR029063">
    <property type="entry name" value="SAM-dependent_MTases_sf"/>
</dbReference>
<dbReference type="eggNOG" id="COG4122">
    <property type="taxonomic scope" value="Bacteria"/>
</dbReference>
<reference evidence="1 2" key="1">
    <citation type="journal article" date="2009" name="PLoS ONE">
        <title>The complete genome of Teredinibacter turnerae T7901: an intracellular endosymbiont of marine wood-boring bivalves (shipworms).</title>
        <authorList>
            <person name="Yang J.C."/>
            <person name="Madupu R."/>
            <person name="Durkin A.S."/>
            <person name="Ekborg N.A."/>
            <person name="Pedamallu C.S."/>
            <person name="Hostetler J.B."/>
            <person name="Radune D."/>
            <person name="Toms B.S."/>
            <person name="Henrissat B."/>
            <person name="Coutinho P.M."/>
            <person name="Schwarz S."/>
            <person name="Field L."/>
            <person name="Trindade-Silva A.E."/>
            <person name="Soares C.A.G."/>
            <person name="Elshahawi S."/>
            <person name="Hanora A."/>
            <person name="Schmidt E.W."/>
            <person name="Haygood M.G."/>
            <person name="Posfai J."/>
            <person name="Benner J."/>
            <person name="Madinger C."/>
            <person name="Nove J."/>
            <person name="Anton B."/>
            <person name="Chaudhary K."/>
            <person name="Foster J."/>
            <person name="Holman A."/>
            <person name="Kumar S."/>
            <person name="Lessard P.A."/>
            <person name="Luyten Y.A."/>
            <person name="Slatko B."/>
            <person name="Wood N."/>
            <person name="Wu B."/>
            <person name="Teplitski M."/>
            <person name="Mougous J.D."/>
            <person name="Ward N."/>
            <person name="Eisen J.A."/>
            <person name="Badger J.H."/>
            <person name="Distel D.L."/>
        </authorList>
    </citation>
    <scope>NUCLEOTIDE SEQUENCE [LARGE SCALE GENOMIC DNA]</scope>
    <source>
        <strain evidence="2">ATCC 39867 / T7901</strain>
    </source>
</reference>
<name>C5BSL4_TERTT</name>
<dbReference type="STRING" id="377629.TERTU_1408"/>
<dbReference type="PANTHER" id="PTHR40036:SF1">
    <property type="entry name" value="MACROCIN O-METHYLTRANSFERASE"/>
    <property type="match status" value="1"/>
</dbReference>
<gene>
    <name evidence="1" type="ordered locus">TERTU_1408</name>
</gene>
<evidence type="ECO:0008006" key="3">
    <source>
        <dbReference type="Google" id="ProtNLM"/>
    </source>
</evidence>
<proteinExistence type="predicted"/>
<sequence length="217" mass="24536">MFNLVLRENINTVRWRNAVNESVAFIEKNAPQAQVFSKRGDLLDWAVDKLPLEGDVLEFGVFKGDSLNRISKRLLNGSKSNKVYGFDAFEGLQEDWVGHRWGKGAFSTNGKLPKIQRNAELKVGWIQDTLPPFLEGMESNQIGLIHIDTDTYTPAKLILTLTKDVLQPGTLILFDDFFGYPGWKYGEYKAYKECLSDVDHCFLGFSNNQALVLIGKV</sequence>
<dbReference type="PANTHER" id="PTHR40036">
    <property type="entry name" value="MACROCIN O-METHYLTRANSFERASE"/>
    <property type="match status" value="1"/>
</dbReference>
<dbReference type="KEGG" id="ttu:TERTU_1408"/>
<evidence type="ECO:0000313" key="2">
    <source>
        <dbReference type="Proteomes" id="UP000009080"/>
    </source>
</evidence>
<dbReference type="Gene3D" id="3.40.50.150">
    <property type="entry name" value="Vaccinia Virus protein VP39"/>
    <property type="match status" value="1"/>
</dbReference>
<dbReference type="Pfam" id="PF13578">
    <property type="entry name" value="Methyltransf_24"/>
    <property type="match status" value="1"/>
</dbReference>
<organism evidence="1 2">
    <name type="scientific">Teredinibacter turnerae (strain ATCC 39867 / T7901)</name>
    <dbReference type="NCBI Taxonomy" id="377629"/>
    <lineage>
        <taxon>Bacteria</taxon>
        <taxon>Pseudomonadati</taxon>
        <taxon>Pseudomonadota</taxon>
        <taxon>Gammaproteobacteria</taxon>
        <taxon>Cellvibrionales</taxon>
        <taxon>Cellvibrionaceae</taxon>
        <taxon>Teredinibacter</taxon>
    </lineage>
</organism>
<dbReference type="InterPro" id="IPR008884">
    <property type="entry name" value="TylF_MeTrfase"/>
</dbReference>
<evidence type="ECO:0000313" key="1">
    <source>
        <dbReference type="EMBL" id="ACR13417.1"/>
    </source>
</evidence>